<name>A0A2T0VIR0_9MICO</name>
<dbReference type="EMBL" id="PVTL01000001">
    <property type="protein sequence ID" value="PRY70098.1"/>
    <property type="molecule type" value="Genomic_DNA"/>
</dbReference>
<dbReference type="Proteomes" id="UP000237983">
    <property type="component" value="Unassembled WGS sequence"/>
</dbReference>
<dbReference type="InterPro" id="IPR009057">
    <property type="entry name" value="Homeodomain-like_sf"/>
</dbReference>
<evidence type="ECO:0000313" key="4">
    <source>
        <dbReference type="EMBL" id="PRY70098.1"/>
    </source>
</evidence>
<sequence length="208" mass="23682">MVHYGEMDARAQRTRDQLESAILDLATLRPLSEITVTDIARAASITRPTFYAHAESPGDLLASVLGKELEHIREEFARAAELLPDGQVLPLEQLNRALVRHCHDNAALYRNNLVRRLPREMRDVLIDHIEWALSDHLLRHPHLAPRALHGDPEDAEYRYRQFAFYAAIAASGTVAALETWLRSPDPLDPDWAVRAITRGNAEWWQHGH</sequence>
<keyword evidence="1 2" id="KW-0238">DNA-binding</keyword>
<organism evidence="4 5">
    <name type="scientific">Glaciihabitans tibetensis</name>
    <dbReference type="NCBI Taxonomy" id="1266600"/>
    <lineage>
        <taxon>Bacteria</taxon>
        <taxon>Bacillati</taxon>
        <taxon>Actinomycetota</taxon>
        <taxon>Actinomycetes</taxon>
        <taxon>Micrococcales</taxon>
        <taxon>Microbacteriaceae</taxon>
        <taxon>Glaciihabitans</taxon>
    </lineage>
</organism>
<dbReference type="Gene3D" id="1.10.357.10">
    <property type="entry name" value="Tetracycline Repressor, domain 2"/>
    <property type="match status" value="1"/>
</dbReference>
<dbReference type="InterPro" id="IPR001647">
    <property type="entry name" value="HTH_TetR"/>
</dbReference>
<gene>
    <name evidence="4" type="ORF">B0I08_101225</name>
</gene>
<feature type="DNA-binding region" description="H-T-H motif" evidence="2">
    <location>
        <begin position="35"/>
        <end position="54"/>
    </location>
</feature>
<evidence type="ECO:0000256" key="1">
    <source>
        <dbReference type="ARBA" id="ARBA00023125"/>
    </source>
</evidence>
<comment type="caution">
    <text evidence="4">The sequence shown here is derived from an EMBL/GenBank/DDBJ whole genome shotgun (WGS) entry which is preliminary data.</text>
</comment>
<protein>
    <submittedName>
        <fullName evidence="4">AcrR family transcriptional regulator</fullName>
    </submittedName>
</protein>
<evidence type="ECO:0000313" key="5">
    <source>
        <dbReference type="Proteomes" id="UP000237983"/>
    </source>
</evidence>
<evidence type="ECO:0000256" key="2">
    <source>
        <dbReference type="PROSITE-ProRule" id="PRU00335"/>
    </source>
</evidence>
<dbReference type="SUPFAM" id="SSF46689">
    <property type="entry name" value="Homeodomain-like"/>
    <property type="match status" value="1"/>
</dbReference>
<proteinExistence type="predicted"/>
<keyword evidence="5" id="KW-1185">Reference proteome</keyword>
<dbReference type="AlphaFoldDB" id="A0A2T0VIR0"/>
<reference evidence="4 5" key="1">
    <citation type="submission" date="2018-03" db="EMBL/GenBank/DDBJ databases">
        <title>Genomic Encyclopedia of Type Strains, Phase III (KMG-III): the genomes of soil and plant-associated and newly described type strains.</title>
        <authorList>
            <person name="Whitman W."/>
        </authorList>
    </citation>
    <scope>NUCLEOTIDE SEQUENCE [LARGE SCALE GENOMIC DNA]</scope>
    <source>
        <strain evidence="4 5">CGMCC 1.12484</strain>
    </source>
</reference>
<evidence type="ECO:0000259" key="3">
    <source>
        <dbReference type="PROSITE" id="PS50977"/>
    </source>
</evidence>
<feature type="domain" description="HTH tetR-type" evidence="3">
    <location>
        <begin position="12"/>
        <end position="72"/>
    </location>
</feature>
<accession>A0A2T0VIR0</accession>
<dbReference type="GO" id="GO:0003677">
    <property type="term" value="F:DNA binding"/>
    <property type="evidence" value="ECO:0007669"/>
    <property type="project" value="UniProtKB-UniRule"/>
</dbReference>
<dbReference type="PROSITE" id="PS50977">
    <property type="entry name" value="HTH_TETR_2"/>
    <property type="match status" value="1"/>
</dbReference>